<name>A0A158KQL9_9BURK</name>
<accession>A0A158KQL9</accession>
<organism evidence="1 2">
    <name type="scientific">Caballeronia terrestris</name>
    <dbReference type="NCBI Taxonomy" id="1226301"/>
    <lineage>
        <taxon>Bacteria</taxon>
        <taxon>Pseudomonadati</taxon>
        <taxon>Pseudomonadota</taxon>
        <taxon>Betaproteobacteria</taxon>
        <taxon>Burkholderiales</taxon>
        <taxon>Burkholderiaceae</taxon>
        <taxon>Caballeronia</taxon>
    </lineage>
</organism>
<evidence type="ECO:0000313" key="1">
    <source>
        <dbReference type="EMBL" id="SAL83374.1"/>
    </source>
</evidence>
<dbReference type="EMBL" id="FCOL02000096">
    <property type="protein sequence ID" value="SAL83374.1"/>
    <property type="molecule type" value="Genomic_DNA"/>
</dbReference>
<gene>
    <name evidence="1" type="ORF">AWB67_06389</name>
</gene>
<dbReference type="AlphaFoldDB" id="A0A158KQL9"/>
<protein>
    <submittedName>
        <fullName evidence="1">LysR family transcriptional regulator</fullName>
    </submittedName>
</protein>
<evidence type="ECO:0000313" key="2">
    <source>
        <dbReference type="Proteomes" id="UP000054925"/>
    </source>
</evidence>
<keyword evidence="2" id="KW-1185">Reference proteome</keyword>
<proteinExistence type="predicted"/>
<comment type="caution">
    <text evidence="1">The sequence shown here is derived from an EMBL/GenBank/DDBJ whole genome shotgun (WGS) entry which is preliminary data.</text>
</comment>
<reference evidence="1" key="1">
    <citation type="submission" date="2016-01" db="EMBL/GenBank/DDBJ databases">
        <authorList>
            <person name="Peeters C."/>
        </authorList>
    </citation>
    <scope>NUCLEOTIDE SEQUENCE [LARGE SCALE GENOMIC DNA]</scope>
    <source>
        <strain evidence="1">LMG 22937</strain>
    </source>
</reference>
<dbReference type="Proteomes" id="UP000054925">
    <property type="component" value="Unassembled WGS sequence"/>
</dbReference>
<sequence length="41" mass="4684">MRARVIPGNVHDSIMMPVNGNSELMFAYHHSELPLHLDPTR</sequence>